<dbReference type="AlphaFoldDB" id="A0A2T2N8A2"/>
<dbReference type="EMBL" id="KZ678143">
    <property type="protein sequence ID" value="PSN61639.1"/>
    <property type="molecule type" value="Genomic_DNA"/>
</dbReference>
<organism evidence="2 3">
    <name type="scientific">Corynespora cassiicola Philippines</name>
    <dbReference type="NCBI Taxonomy" id="1448308"/>
    <lineage>
        <taxon>Eukaryota</taxon>
        <taxon>Fungi</taxon>
        <taxon>Dikarya</taxon>
        <taxon>Ascomycota</taxon>
        <taxon>Pezizomycotina</taxon>
        <taxon>Dothideomycetes</taxon>
        <taxon>Pleosporomycetidae</taxon>
        <taxon>Pleosporales</taxon>
        <taxon>Corynesporascaceae</taxon>
        <taxon>Corynespora</taxon>
    </lineage>
</organism>
<feature type="region of interest" description="Disordered" evidence="1">
    <location>
        <begin position="1"/>
        <end position="41"/>
    </location>
</feature>
<evidence type="ECO:0000256" key="1">
    <source>
        <dbReference type="SAM" id="MobiDB-lite"/>
    </source>
</evidence>
<proteinExistence type="predicted"/>
<feature type="region of interest" description="Disordered" evidence="1">
    <location>
        <begin position="79"/>
        <end position="125"/>
    </location>
</feature>
<accession>A0A2T2N8A2</accession>
<reference evidence="2 3" key="1">
    <citation type="journal article" date="2018" name="Front. Microbiol.">
        <title>Genome-Wide Analysis of Corynespora cassiicola Leaf Fall Disease Putative Effectors.</title>
        <authorList>
            <person name="Lopez D."/>
            <person name="Ribeiro S."/>
            <person name="Label P."/>
            <person name="Fumanal B."/>
            <person name="Venisse J.S."/>
            <person name="Kohler A."/>
            <person name="de Oliveira R.R."/>
            <person name="Labutti K."/>
            <person name="Lipzen A."/>
            <person name="Lail K."/>
            <person name="Bauer D."/>
            <person name="Ohm R.A."/>
            <person name="Barry K.W."/>
            <person name="Spatafora J."/>
            <person name="Grigoriev I.V."/>
            <person name="Martin F.M."/>
            <person name="Pujade-Renaud V."/>
        </authorList>
    </citation>
    <scope>NUCLEOTIDE SEQUENCE [LARGE SCALE GENOMIC DNA]</scope>
    <source>
        <strain evidence="2 3">Philippines</strain>
    </source>
</reference>
<feature type="compositionally biased region" description="Polar residues" evidence="1">
    <location>
        <begin position="92"/>
        <end position="112"/>
    </location>
</feature>
<feature type="region of interest" description="Disordered" evidence="1">
    <location>
        <begin position="303"/>
        <end position="326"/>
    </location>
</feature>
<evidence type="ECO:0000313" key="2">
    <source>
        <dbReference type="EMBL" id="PSN61639.1"/>
    </source>
</evidence>
<feature type="compositionally biased region" description="Polar residues" evidence="1">
    <location>
        <begin position="1"/>
        <end position="34"/>
    </location>
</feature>
<sequence length="369" mass="40117">MSATFNTSPDLSTSGEGQQDAHSATPTITKSSGLGSWADDDEDFDIDEWLVKYSDVPAPSVSDFAPPPCTQSIEDIRTNALPAGIREPTDDATPSESAAQAAQDMVSSNQARSLHPNRERYYSPDPEMWGHHPMLPSTRTIQKAESCGPPAYPSLSKLTGYRLDYQNSWHTWKYQQRPWSNKWNSIAAEDSVYQHSALRNSEISGCPAEDEVEEENVGVSLEFESLLVGDAVFDDEDSSSNYASSRSATPFLESPKLISPVSEYEDDLAGAEYDAMSISTIGIKNAAIFALPAHDTSIAIDDEDEDEQTTENLKTQPPGNSEESSFGGHLFDKAVSAYNTSDWSPRPWGLAGILAAGLVAGIAFTRSSR</sequence>
<evidence type="ECO:0000313" key="3">
    <source>
        <dbReference type="Proteomes" id="UP000240883"/>
    </source>
</evidence>
<name>A0A2T2N8A2_CORCC</name>
<protein>
    <submittedName>
        <fullName evidence="2">Uncharacterized protein</fullName>
    </submittedName>
</protein>
<dbReference type="Proteomes" id="UP000240883">
    <property type="component" value="Unassembled WGS sequence"/>
</dbReference>
<feature type="compositionally biased region" description="Polar residues" evidence="1">
    <location>
        <begin position="312"/>
        <end position="324"/>
    </location>
</feature>
<gene>
    <name evidence="2" type="ORF">BS50DRAFT_638941</name>
</gene>
<keyword evidence="3" id="KW-1185">Reference proteome</keyword>